<name>A0A9P6E1G8_9AGAM</name>
<dbReference type="AlphaFoldDB" id="A0A9P6E1G8"/>
<dbReference type="Proteomes" id="UP000886523">
    <property type="component" value="Unassembled WGS sequence"/>
</dbReference>
<protein>
    <submittedName>
        <fullName evidence="1">Uncharacterized protein</fullName>
    </submittedName>
</protein>
<organism evidence="1 2">
    <name type="scientific">Hydnum rufescens UP504</name>
    <dbReference type="NCBI Taxonomy" id="1448309"/>
    <lineage>
        <taxon>Eukaryota</taxon>
        <taxon>Fungi</taxon>
        <taxon>Dikarya</taxon>
        <taxon>Basidiomycota</taxon>
        <taxon>Agaricomycotina</taxon>
        <taxon>Agaricomycetes</taxon>
        <taxon>Cantharellales</taxon>
        <taxon>Hydnaceae</taxon>
        <taxon>Hydnum</taxon>
    </lineage>
</organism>
<gene>
    <name evidence="1" type="ORF">BS47DRAFT_1150362</name>
</gene>
<evidence type="ECO:0000313" key="1">
    <source>
        <dbReference type="EMBL" id="KAF9519474.1"/>
    </source>
</evidence>
<accession>A0A9P6E1G8</accession>
<comment type="caution">
    <text evidence="1">The sequence shown here is derived from an EMBL/GenBank/DDBJ whole genome shotgun (WGS) entry which is preliminary data.</text>
</comment>
<keyword evidence="2" id="KW-1185">Reference proteome</keyword>
<evidence type="ECO:0000313" key="2">
    <source>
        <dbReference type="Proteomes" id="UP000886523"/>
    </source>
</evidence>
<reference evidence="1" key="1">
    <citation type="journal article" date="2020" name="Nat. Commun.">
        <title>Large-scale genome sequencing of mycorrhizal fungi provides insights into the early evolution of symbiotic traits.</title>
        <authorList>
            <person name="Miyauchi S."/>
            <person name="Kiss E."/>
            <person name="Kuo A."/>
            <person name="Drula E."/>
            <person name="Kohler A."/>
            <person name="Sanchez-Garcia M."/>
            <person name="Morin E."/>
            <person name="Andreopoulos B."/>
            <person name="Barry K.W."/>
            <person name="Bonito G."/>
            <person name="Buee M."/>
            <person name="Carver A."/>
            <person name="Chen C."/>
            <person name="Cichocki N."/>
            <person name="Clum A."/>
            <person name="Culley D."/>
            <person name="Crous P.W."/>
            <person name="Fauchery L."/>
            <person name="Girlanda M."/>
            <person name="Hayes R.D."/>
            <person name="Keri Z."/>
            <person name="LaButti K."/>
            <person name="Lipzen A."/>
            <person name="Lombard V."/>
            <person name="Magnuson J."/>
            <person name="Maillard F."/>
            <person name="Murat C."/>
            <person name="Nolan M."/>
            <person name="Ohm R.A."/>
            <person name="Pangilinan J."/>
            <person name="Pereira M.F."/>
            <person name="Perotto S."/>
            <person name="Peter M."/>
            <person name="Pfister S."/>
            <person name="Riley R."/>
            <person name="Sitrit Y."/>
            <person name="Stielow J.B."/>
            <person name="Szollosi G."/>
            <person name="Zifcakova L."/>
            <person name="Stursova M."/>
            <person name="Spatafora J.W."/>
            <person name="Tedersoo L."/>
            <person name="Vaario L.M."/>
            <person name="Yamada A."/>
            <person name="Yan M."/>
            <person name="Wang P."/>
            <person name="Xu J."/>
            <person name="Bruns T."/>
            <person name="Baldrian P."/>
            <person name="Vilgalys R."/>
            <person name="Dunand C."/>
            <person name="Henrissat B."/>
            <person name="Grigoriev I.V."/>
            <person name="Hibbett D."/>
            <person name="Nagy L.G."/>
            <person name="Martin F.M."/>
        </authorList>
    </citation>
    <scope>NUCLEOTIDE SEQUENCE</scope>
    <source>
        <strain evidence="1">UP504</strain>
    </source>
</reference>
<proteinExistence type="predicted"/>
<dbReference type="EMBL" id="MU128917">
    <property type="protein sequence ID" value="KAF9519474.1"/>
    <property type="molecule type" value="Genomic_DNA"/>
</dbReference>
<sequence length="98" mass="11439">MVEYIDAWSELQARSPRYFYAPQTSTDLETIEFAQRRQRSNSPVRDHEVSMEFADMGGSGVDLLSLPSDLNKTYRPCEYPRMEKMMARWKMATLCTFA</sequence>